<accession>A0AAV2Z2V5</accession>
<evidence type="ECO:0000256" key="9">
    <source>
        <dbReference type="ARBA" id="ARBA00022801"/>
    </source>
</evidence>
<dbReference type="Pfam" id="PF00069">
    <property type="entry name" value="Pkinase"/>
    <property type="match status" value="1"/>
</dbReference>
<feature type="compositionally biased region" description="Basic and acidic residues" evidence="19">
    <location>
        <begin position="62"/>
        <end position="80"/>
    </location>
</feature>
<dbReference type="InterPro" id="IPR019175">
    <property type="entry name" value="Prp31_C"/>
</dbReference>
<sequence>PDRELSPRYRLMIMDGSSNNNHGGGRGNGGNGGNAQRQRRRRGPGNGNSANGSGNQQQQQKEAQHDHVKRLPDQEINDKQKRARRGGRRNRGGNGGANGSAPNTPKAQDATACEEEENHSDSGEVTQKTMDHLSDVMFASLEISAESKRAILEDLKYERLTHVQKDTFSHVLEGKDVLAKAKTGNGKTMAFLLPLVEHLTHMERNSDIIPMLIISPTRELALQIALEARKLTKHHHMNVCCFIGGNNLTKDVKMLTSPTPIDILIATPGRLNDHFGQNSGNITDKVKGLRMLVLDEADRLLDMGFRPEILRIMDRLPRDRQTLLFSATLPDSTAELKKIALRQDYVFVDTIDEDDVQTNVQTKQEYVTCTLEDVIPTVETILTEHMKLPRYKVMVFFPTARTAGYMAQLFSAAGFPDILEMHSRKSQSYRTKTAETFRKGKKVVMFSSDVSARGVDYPDVTLVLQVGLTDRDQYIHRLGRTARAGMQGEGVLVLADFEKTLLNDLSDLPLEKGTQPALVARNQYKTSKILSSIKRGSELERSAQQAYQAWLGFYNTHLKRLRLDKVRLVQIAKAYSESIGLNENKRQGHRDARAARLRRSGHPGATSTPPTWQPEARFTSADTIEVNDCIEQQASTSHLSQTTFASLDISAESKRAILEDLKYERLTHVQKDTFSHVLEGKDVLAKAKTGNGKTMAFLLPLVEHLTHMERNSDIIPMLIISPTRELALQIALEARKLTKHHHMNVCCFIGGNNLTKDVKMLTSPTPIDILIATPGRLNDHFGQNSGNITDKVKGLRMLVLDEADRLLDMGFRPEILRIMDRLPRDRQTLLFSATLPDSTAELKKIALRQDYVFVDTIDEDDVQTNVQTKQEYVTCTLEDVIPTVETILTEHMKLPRYKVMVFFPTARTAGYMAQLFSAAGFPDILEMHSRKSQSYRTKTAETFRKGKKVVMFSSDVSARGVDYPDVTLVLQVGLTDRDQYIHRLGRTARAGMQGEGVLVLADFEKTLLNDLSDLPLEKKSLQANVRRNKLKTSRALATIKRGSDLERSAQQAYQAWLGFYNTHLKRLRLDKIQLAQIARDYSNNIGLNEVPKLEKRTLRKMNLFGVPGIEMAHTRRSNGGSSGEEEVDEEQQALQASGAEDDDEAMLDGADKAAATANGSVDVDKILQHTVKQRGGLEAIAHLVRSSEYVSHIKTIQERLASTDPIYADQLAEGKPEYNLVVTSNDLMVQIDDEIAAIHRYVVEIYSAKFPELDSLVPNALDYVRVVKKIGNEMDMTVVDLSSLLPSATVMGVSVTGSTTSGKPLPADELKRCMDACDELLARDEDKALILRYVESRMKYLAPNVSQLVGTRIAAQIVGLAGGVANLARIPSCNLQVLGQTKKVLSGFSSAAALKHTGVIFNCDLIQNVPQHLRMKACRAVSAKVALMARVDSQPNNTDTEGATGLRFREELIEKMEKWEEPQKAKTKKALPIPDEKPRRKRGGKRYRKIKERLQMTDVRREINRQSFATIDEEYGDNAMGITSGRLGQEGSGQLRILRKEQKHIAKKLKAASYSTAKPALSGLASSLAFTPVQGIELMNPEAAQARVREANKKYFSADSGFVSVVVHAARFAPLSAVIATPRHFSRGSGREGDGGRRGQRGSNQSKPAAGSAAVNETLDEDFEVFDEDGEEFEMEFEEDLDDEDHLFDDDDDWLHDGDDRSPAGRGKKKVEEHVKQKVSIRRAKHTKRRFVDRIRIKATGGHGGNGCASFFNESAMRRRPNGGHGGAGGDVTIIADERIQNLANATHHFKGGHGSNGMPNDAAGRRGKHCFVKVPCGTIVKRVERLRNSSWCFLNLQIWHPDVFIPRGYERETEDGMDYEIVDRMTPVCDLDKHGASFLAATGGKPGLGNRILAGKTTTFGRLRKYMPEGKTLGSPGTSQYYELELKTIADVGLVGYPNAGKSTLLSRLSRATPEIAPYPFTTLHPFVGICEFPDTYRLSVADIPGLIEGAHRNVGLGHDFLRHIERTKVLLYVLDTAGTEGRDPLDDFQHLQRELELYAPNITTRPSLIVANKMDEKGAEKNLLRLRKATDLAVLPILDRLGDGSFGEVIKARNAKTNEIVAIKKMKALFPTWEECLQLRELKSLKLLRHENIITLKEVIREQEELYFVFEYMKSSLFKVMRAANTNDDNGSSSSSSATTGSNSAGNTSTVASSFTEAHIRSIMYQLFCGLAHMHKHGFFHRDIKPENLLCHDETLKIADLGQAREIRSCPPYTDYVATRWYRSPELLLRSPMYNSPIDLWACGCIMAELFIQTPLFAGTSEADQLCRICKVLGTPTKESWPEGINMVAHMQFKFPKCPGVAWKSVIPTASKAALQLISELLQYDPSKRLTASQALQHRYFDQHVPRPMLTTPESHAPTATTQPAVFPLKADFKQSTKTFIGGSKKADEVLSADTATSLRSWGTFKDSAPSDAKKTSERSGVYDAKDRKRCVEEKAELKSLQAQKSSLYVSDSVHMSRKPSANAPEDDVAGSKDHDRRLLSHDSMLKDLLDEFLA</sequence>
<evidence type="ECO:0000259" key="24">
    <source>
        <dbReference type="PROSITE" id="PS51710"/>
    </source>
</evidence>
<dbReference type="InterPro" id="IPR002687">
    <property type="entry name" value="Nop_dom"/>
</dbReference>
<dbReference type="GO" id="GO:0005525">
    <property type="term" value="F:GTP binding"/>
    <property type="evidence" value="ECO:0007669"/>
    <property type="project" value="UniProtKB-KW"/>
</dbReference>
<dbReference type="PROSITE" id="PS51358">
    <property type="entry name" value="NOP"/>
    <property type="match status" value="1"/>
</dbReference>
<feature type="region of interest" description="Disordered" evidence="19">
    <location>
        <begin position="1624"/>
        <end position="1655"/>
    </location>
</feature>
<dbReference type="InterPro" id="IPR036070">
    <property type="entry name" value="Nop_dom_sf"/>
</dbReference>
<dbReference type="CDD" id="cd18787">
    <property type="entry name" value="SF2_C_DEAD"/>
    <property type="match status" value="2"/>
</dbReference>
<feature type="region of interest" description="Disordered" evidence="19">
    <location>
        <begin position="1688"/>
        <end position="1711"/>
    </location>
</feature>
<dbReference type="Gene3D" id="1.10.246.90">
    <property type="entry name" value="Nop domain"/>
    <property type="match status" value="1"/>
</dbReference>
<keyword evidence="7 17" id="KW-0547">Nucleotide-binding</keyword>
<evidence type="ECO:0000313" key="27">
    <source>
        <dbReference type="Proteomes" id="UP001146120"/>
    </source>
</evidence>
<evidence type="ECO:0000256" key="10">
    <source>
        <dbReference type="ARBA" id="ARBA00022806"/>
    </source>
</evidence>
<evidence type="ECO:0000259" key="23">
    <source>
        <dbReference type="PROSITE" id="PS51358"/>
    </source>
</evidence>
<evidence type="ECO:0000256" key="13">
    <source>
        <dbReference type="ARBA" id="ARBA00023134"/>
    </source>
</evidence>
<dbReference type="InterPro" id="IPR000719">
    <property type="entry name" value="Prot_kinase_dom"/>
</dbReference>
<evidence type="ECO:0000256" key="11">
    <source>
        <dbReference type="ARBA" id="ARBA00022840"/>
    </source>
</evidence>
<feature type="domain" description="OBG-type G" evidence="24">
    <location>
        <begin position="1931"/>
        <end position="2097"/>
    </location>
</feature>
<feature type="domain" description="Helicase C-terminal" evidence="22">
    <location>
        <begin position="876"/>
        <end position="1031"/>
    </location>
</feature>
<dbReference type="GO" id="GO:0008380">
    <property type="term" value="P:RNA splicing"/>
    <property type="evidence" value="ECO:0007669"/>
    <property type="project" value="UniProtKB-KW"/>
</dbReference>
<dbReference type="GO" id="GO:0006397">
    <property type="term" value="P:mRNA processing"/>
    <property type="evidence" value="ECO:0007669"/>
    <property type="project" value="UniProtKB-KW"/>
</dbReference>
<comment type="subcellular location">
    <subcellularLocation>
        <location evidence="1">Nucleus</location>
    </subcellularLocation>
</comment>
<dbReference type="Pfam" id="PF00270">
    <property type="entry name" value="DEAD"/>
    <property type="match status" value="2"/>
</dbReference>
<evidence type="ECO:0000256" key="19">
    <source>
        <dbReference type="SAM" id="MobiDB-lite"/>
    </source>
</evidence>
<dbReference type="PROSITE" id="PS00039">
    <property type="entry name" value="DEAD_ATP_HELICASE"/>
    <property type="match status" value="2"/>
</dbReference>
<keyword evidence="10 18" id="KW-0347">Helicase</keyword>
<dbReference type="Gene3D" id="3.40.50.300">
    <property type="entry name" value="P-loop containing nucleotide triphosphate hydrolases"/>
    <property type="match status" value="5"/>
</dbReference>
<feature type="region of interest" description="Disordered" evidence="19">
    <location>
        <begin position="583"/>
        <end position="614"/>
    </location>
</feature>
<keyword evidence="14" id="KW-0508">mRNA splicing</keyword>
<dbReference type="Gene3D" id="1.10.287.4070">
    <property type="match status" value="1"/>
</dbReference>
<evidence type="ECO:0000259" key="25">
    <source>
        <dbReference type="PROSITE" id="PS51883"/>
    </source>
</evidence>
<dbReference type="CDD" id="cd01898">
    <property type="entry name" value="Obg"/>
    <property type="match status" value="1"/>
</dbReference>
<evidence type="ECO:0000259" key="22">
    <source>
        <dbReference type="PROSITE" id="PS51194"/>
    </source>
</evidence>
<dbReference type="InterPro" id="IPR000629">
    <property type="entry name" value="RNA-helicase_DEAD-box_CS"/>
</dbReference>
<evidence type="ECO:0000256" key="12">
    <source>
        <dbReference type="ARBA" id="ARBA00022884"/>
    </source>
</evidence>
<dbReference type="SUPFAM" id="SSF56112">
    <property type="entry name" value="Protein kinase-like (PK-like)"/>
    <property type="match status" value="1"/>
</dbReference>
<reference evidence="26" key="1">
    <citation type="submission" date="2022-11" db="EMBL/GenBank/DDBJ databases">
        <authorList>
            <person name="Morgan W.R."/>
            <person name="Tartar A."/>
        </authorList>
    </citation>
    <scope>NUCLEOTIDE SEQUENCE</scope>
    <source>
        <strain evidence="26">ARSEF 373</strain>
    </source>
</reference>
<dbReference type="PROSITE" id="PS51192">
    <property type="entry name" value="HELICASE_ATP_BIND_1"/>
    <property type="match status" value="2"/>
</dbReference>
<dbReference type="SUPFAM" id="SSF89124">
    <property type="entry name" value="Nop domain"/>
    <property type="match status" value="1"/>
</dbReference>
<dbReference type="PRINTS" id="PR00326">
    <property type="entry name" value="GTP1OBG"/>
</dbReference>
<dbReference type="InterPro" id="IPR031167">
    <property type="entry name" value="G_OBG"/>
</dbReference>
<feature type="region of interest" description="Disordered" evidence="19">
    <location>
        <begin position="1458"/>
        <end position="1486"/>
    </location>
</feature>
<dbReference type="Pfam" id="PF00271">
    <property type="entry name" value="Helicase_C"/>
    <property type="match status" value="2"/>
</dbReference>
<dbReference type="GO" id="GO:0003724">
    <property type="term" value="F:RNA helicase activity"/>
    <property type="evidence" value="ECO:0007669"/>
    <property type="project" value="UniProtKB-EC"/>
</dbReference>
<dbReference type="Pfam" id="PF09785">
    <property type="entry name" value="Prp31_C"/>
    <property type="match status" value="1"/>
</dbReference>
<feature type="compositionally biased region" description="Gly residues" evidence="19">
    <location>
        <begin position="22"/>
        <end position="33"/>
    </location>
</feature>
<evidence type="ECO:0000313" key="26">
    <source>
        <dbReference type="EMBL" id="DBA01298.1"/>
    </source>
</evidence>
<dbReference type="GO" id="GO:0005524">
    <property type="term" value="F:ATP binding"/>
    <property type="evidence" value="ECO:0007669"/>
    <property type="project" value="UniProtKB-UniRule"/>
</dbReference>
<dbReference type="InterPro" id="IPR008271">
    <property type="entry name" value="Ser/Thr_kinase_AS"/>
</dbReference>
<dbReference type="FunFam" id="1.10.510.10:FF:000624">
    <property type="entry name" value="Mitogen-activated protein kinase"/>
    <property type="match status" value="1"/>
</dbReference>
<dbReference type="InterPro" id="IPR036726">
    <property type="entry name" value="GTP1_OBG_dom_sf"/>
</dbReference>
<dbReference type="SUPFAM" id="SSF52540">
    <property type="entry name" value="P-loop containing nucleoside triphosphate hydrolases"/>
    <property type="match status" value="5"/>
</dbReference>
<feature type="region of interest" description="Disordered" evidence="19">
    <location>
        <begin position="2444"/>
        <end position="2463"/>
    </location>
</feature>
<keyword evidence="6" id="KW-0747">Spliceosome</keyword>
<evidence type="ECO:0000259" key="21">
    <source>
        <dbReference type="PROSITE" id="PS51192"/>
    </source>
</evidence>
<feature type="non-terminal residue" evidence="26">
    <location>
        <position position="1"/>
    </location>
</feature>
<feature type="domain" description="Helicase ATP-binding" evidence="21">
    <location>
        <begin position="674"/>
        <end position="853"/>
    </location>
</feature>
<evidence type="ECO:0000256" key="4">
    <source>
        <dbReference type="ARBA" id="ARBA00022664"/>
    </source>
</evidence>
<feature type="compositionally biased region" description="Basic residues" evidence="19">
    <location>
        <begin position="81"/>
        <end position="91"/>
    </location>
</feature>
<keyword evidence="27" id="KW-1185">Reference proteome</keyword>
<dbReference type="FunFam" id="3.30.200.20:FF:000545">
    <property type="entry name" value="CMGC family protein kinase"/>
    <property type="match status" value="1"/>
</dbReference>
<dbReference type="PROSITE" id="PS50011">
    <property type="entry name" value="PROTEIN_KINASE_DOM"/>
    <property type="match status" value="1"/>
</dbReference>
<comment type="caution">
    <text evidence="26">The sequence shown here is derived from an EMBL/GenBank/DDBJ whole genome shotgun (WGS) entry which is preliminary data.</text>
</comment>
<dbReference type="SUPFAM" id="SSF82051">
    <property type="entry name" value="Obg GTP-binding protein N-terminal domain"/>
    <property type="match status" value="1"/>
</dbReference>
<dbReference type="SMART" id="SM00490">
    <property type="entry name" value="HELICc"/>
    <property type="match status" value="2"/>
</dbReference>
<keyword evidence="8" id="KW-0418">Kinase</keyword>
<keyword evidence="16" id="KW-0687">Ribonucleoprotein</keyword>
<dbReference type="FunFam" id="1.10.287.4070:FF:000003">
    <property type="entry name" value="U4/U6 small nuclear ribonucleoprotein PRP31"/>
    <property type="match status" value="1"/>
</dbReference>
<feature type="compositionally biased region" description="Basic and acidic residues" evidence="19">
    <location>
        <begin position="583"/>
        <end position="594"/>
    </location>
</feature>
<evidence type="ECO:0000256" key="16">
    <source>
        <dbReference type="ARBA" id="ARBA00023274"/>
    </source>
</evidence>
<dbReference type="InterPro" id="IPR006073">
    <property type="entry name" value="GTP-bd"/>
</dbReference>
<comment type="catalytic activity">
    <reaction evidence="18">
        <text>ATP + H2O = ADP + phosphate + H(+)</text>
        <dbReference type="Rhea" id="RHEA:13065"/>
        <dbReference type="ChEBI" id="CHEBI:15377"/>
        <dbReference type="ChEBI" id="CHEBI:15378"/>
        <dbReference type="ChEBI" id="CHEBI:30616"/>
        <dbReference type="ChEBI" id="CHEBI:43474"/>
        <dbReference type="ChEBI" id="CHEBI:456216"/>
        <dbReference type="EC" id="3.6.4.13"/>
    </reaction>
</comment>
<dbReference type="PROSITE" id="PS51710">
    <property type="entry name" value="G_OBG"/>
    <property type="match status" value="1"/>
</dbReference>
<dbReference type="GO" id="GO:0005681">
    <property type="term" value="C:spliceosomal complex"/>
    <property type="evidence" value="ECO:0007669"/>
    <property type="project" value="UniProtKB-KW"/>
</dbReference>
<feature type="region of interest" description="Disordered" evidence="19">
    <location>
        <begin position="2490"/>
        <end position="2518"/>
    </location>
</feature>
<dbReference type="InterPro" id="IPR027417">
    <property type="entry name" value="P-loop_NTPase"/>
</dbReference>
<feature type="domain" description="Helicase ATP-binding" evidence="21">
    <location>
        <begin position="168"/>
        <end position="347"/>
    </location>
</feature>
<name>A0AAV2Z2V5_9STRA</name>
<dbReference type="InterPro" id="IPR001650">
    <property type="entry name" value="Helicase_C-like"/>
</dbReference>
<dbReference type="Pfam" id="PF01926">
    <property type="entry name" value="MMR_HSR1"/>
    <property type="match status" value="1"/>
</dbReference>
<feature type="domain" description="Nop" evidence="23">
    <location>
        <begin position="1341"/>
        <end position="1461"/>
    </location>
</feature>
<reference evidence="26" key="2">
    <citation type="journal article" date="2023" name="Microbiol Resour">
        <title>Decontamination and Annotation of the Draft Genome Sequence of the Oomycete Lagenidium giganteum ARSEF 373.</title>
        <authorList>
            <person name="Morgan W.R."/>
            <person name="Tartar A."/>
        </authorList>
    </citation>
    <scope>NUCLEOTIDE SEQUENCE</scope>
    <source>
        <strain evidence="26">ARSEF 373</strain>
    </source>
</reference>
<feature type="region of interest" description="Disordered" evidence="19">
    <location>
        <begin position="1"/>
        <end position="125"/>
    </location>
</feature>
<keyword evidence="12 18" id="KW-0694">RNA-binding</keyword>
<dbReference type="InterPro" id="IPR011009">
    <property type="entry name" value="Kinase-like_dom_sf"/>
</dbReference>
<dbReference type="FunFam" id="1.10.246.90:FF:000002">
    <property type="entry name" value="U4/U6 small nuclear ribonucleoprotein Prp31"/>
    <property type="match status" value="1"/>
</dbReference>
<keyword evidence="9 18" id="KW-0378">Hydrolase</keyword>
<feature type="region of interest" description="Disordered" evidence="19">
    <location>
        <begin position="1111"/>
        <end position="1145"/>
    </location>
</feature>
<dbReference type="InterPro" id="IPR014001">
    <property type="entry name" value="Helicase_ATP-bd"/>
</dbReference>
<evidence type="ECO:0000256" key="18">
    <source>
        <dbReference type="RuleBase" id="RU365068"/>
    </source>
</evidence>
<dbReference type="InterPro" id="IPR011545">
    <property type="entry name" value="DEAD/DEAH_box_helicase_dom"/>
</dbReference>
<keyword evidence="3" id="KW-0723">Serine/threonine-protein kinase</keyword>
<evidence type="ECO:0000256" key="6">
    <source>
        <dbReference type="ARBA" id="ARBA00022728"/>
    </source>
</evidence>
<evidence type="ECO:0000256" key="2">
    <source>
        <dbReference type="ARBA" id="ARBA00005572"/>
    </source>
</evidence>
<feature type="domain" description="Helicase C-terminal" evidence="22">
    <location>
        <begin position="370"/>
        <end position="530"/>
    </location>
</feature>
<keyword evidence="15" id="KW-0539">Nucleus</keyword>
<keyword evidence="11 17" id="KW-0067">ATP-binding</keyword>
<dbReference type="Gene3D" id="2.70.210.12">
    <property type="entry name" value="GTP1/OBG domain"/>
    <property type="match status" value="1"/>
</dbReference>
<feature type="domain" description="Protein kinase" evidence="20">
    <location>
        <begin position="2077"/>
        <end position="2383"/>
    </location>
</feature>
<dbReference type="Pfam" id="PF01798">
    <property type="entry name" value="Nop"/>
    <property type="match status" value="1"/>
</dbReference>
<dbReference type="CDD" id="cd07830">
    <property type="entry name" value="STKc_MAK_like"/>
    <property type="match status" value="1"/>
</dbReference>
<evidence type="ECO:0000256" key="7">
    <source>
        <dbReference type="ARBA" id="ARBA00022741"/>
    </source>
</evidence>
<evidence type="ECO:0000256" key="1">
    <source>
        <dbReference type="ARBA" id="ARBA00004123"/>
    </source>
</evidence>
<evidence type="ECO:0000256" key="14">
    <source>
        <dbReference type="ARBA" id="ARBA00023187"/>
    </source>
</evidence>
<dbReference type="InterPro" id="IPR017441">
    <property type="entry name" value="Protein_kinase_ATP_BS"/>
</dbReference>
<keyword evidence="13" id="KW-0342">GTP-binding</keyword>
<evidence type="ECO:0000256" key="5">
    <source>
        <dbReference type="ARBA" id="ARBA00022679"/>
    </source>
</evidence>
<dbReference type="EC" id="3.6.4.13" evidence="18"/>
<keyword evidence="4" id="KW-0507">mRNA processing</keyword>
<dbReference type="InterPro" id="IPR012976">
    <property type="entry name" value="NOSIC"/>
</dbReference>
<feature type="binding site" evidence="17">
    <location>
        <position position="2107"/>
    </location>
    <ligand>
        <name>ATP</name>
        <dbReference type="ChEBI" id="CHEBI:30616"/>
    </ligand>
</feature>
<dbReference type="PROSITE" id="PS00107">
    <property type="entry name" value="PROTEIN_KINASE_ATP"/>
    <property type="match status" value="1"/>
</dbReference>
<evidence type="ECO:0000256" key="8">
    <source>
        <dbReference type="ARBA" id="ARBA00022777"/>
    </source>
</evidence>
<dbReference type="GO" id="GO:0003723">
    <property type="term" value="F:RNA binding"/>
    <property type="evidence" value="ECO:0007669"/>
    <property type="project" value="UniProtKB-UniRule"/>
</dbReference>
<feature type="region of interest" description="Disordered" evidence="19">
    <location>
        <begin position="2170"/>
        <end position="2190"/>
    </location>
</feature>
<proteinExistence type="inferred from homology"/>
<dbReference type="Proteomes" id="UP001146120">
    <property type="component" value="Unassembled WGS sequence"/>
</dbReference>
<organism evidence="26 27">
    <name type="scientific">Lagenidium giganteum</name>
    <dbReference type="NCBI Taxonomy" id="4803"/>
    <lineage>
        <taxon>Eukaryota</taxon>
        <taxon>Sar</taxon>
        <taxon>Stramenopiles</taxon>
        <taxon>Oomycota</taxon>
        <taxon>Peronosporomycetes</taxon>
        <taxon>Pythiales</taxon>
        <taxon>Pythiaceae</taxon>
    </lineage>
</organism>
<dbReference type="Gene3D" id="3.30.200.20">
    <property type="entry name" value="Phosphorylase Kinase, domain 1"/>
    <property type="match status" value="1"/>
</dbReference>
<dbReference type="PROSITE" id="PS51194">
    <property type="entry name" value="HELICASE_CTER"/>
    <property type="match status" value="2"/>
</dbReference>
<gene>
    <name evidence="26" type="ORF">N0F65_001803</name>
</gene>
<dbReference type="InterPro" id="IPR006169">
    <property type="entry name" value="GTP1_OBG_dom"/>
</dbReference>
<dbReference type="EMBL" id="DAKRPA010000050">
    <property type="protein sequence ID" value="DBA01298.1"/>
    <property type="molecule type" value="Genomic_DNA"/>
</dbReference>
<dbReference type="PROSITE" id="PS00108">
    <property type="entry name" value="PROTEIN_KINASE_ST"/>
    <property type="match status" value="1"/>
</dbReference>
<comment type="similarity">
    <text evidence="2">Belongs to the PRP31 family.</text>
</comment>
<dbReference type="PANTHER" id="PTHR24031">
    <property type="entry name" value="RNA HELICASE"/>
    <property type="match status" value="1"/>
</dbReference>
<protein>
    <recommendedName>
        <fullName evidence="18">ATP-dependent RNA helicase</fullName>
        <ecNumber evidence="18">3.6.4.13</ecNumber>
    </recommendedName>
</protein>
<feature type="compositionally biased region" description="Low complexity" evidence="19">
    <location>
        <begin position="47"/>
        <end position="60"/>
    </location>
</feature>
<dbReference type="Pfam" id="PF01018">
    <property type="entry name" value="GTP1_OBG"/>
    <property type="match status" value="1"/>
</dbReference>
<dbReference type="InterPro" id="IPR042239">
    <property type="entry name" value="Nop_C"/>
</dbReference>
<keyword evidence="5" id="KW-0808">Transferase</keyword>
<dbReference type="GO" id="GO:0016787">
    <property type="term" value="F:hydrolase activity"/>
    <property type="evidence" value="ECO:0007669"/>
    <property type="project" value="UniProtKB-KW"/>
</dbReference>
<dbReference type="GO" id="GO:0042254">
    <property type="term" value="P:ribosome biogenesis"/>
    <property type="evidence" value="ECO:0007669"/>
    <property type="project" value="UniProtKB-UniRule"/>
</dbReference>
<dbReference type="GO" id="GO:0004674">
    <property type="term" value="F:protein serine/threonine kinase activity"/>
    <property type="evidence" value="ECO:0007669"/>
    <property type="project" value="UniProtKB-KW"/>
</dbReference>
<feature type="domain" description="Obg" evidence="25">
    <location>
        <begin position="1729"/>
        <end position="1930"/>
    </location>
</feature>
<evidence type="ECO:0000256" key="3">
    <source>
        <dbReference type="ARBA" id="ARBA00022527"/>
    </source>
</evidence>
<dbReference type="SMART" id="SM00220">
    <property type="entry name" value="S_TKc"/>
    <property type="match status" value="1"/>
</dbReference>
<evidence type="ECO:0000256" key="17">
    <source>
        <dbReference type="PROSITE-ProRule" id="PRU10141"/>
    </source>
</evidence>
<comment type="domain">
    <text evidence="18">The Q motif is unique to and characteristic of the DEAD box family of RNA helicases and controls ATP binding and hydrolysis.</text>
</comment>
<dbReference type="SMART" id="SM00487">
    <property type="entry name" value="DEXDc"/>
    <property type="match status" value="2"/>
</dbReference>
<dbReference type="Gene3D" id="1.10.510.10">
    <property type="entry name" value="Transferase(Phosphotransferase) domain 1"/>
    <property type="match status" value="1"/>
</dbReference>
<dbReference type="SMART" id="SM00931">
    <property type="entry name" value="NOSIC"/>
    <property type="match status" value="1"/>
</dbReference>
<comment type="similarity">
    <text evidence="18">Belongs to the DEAD box helicase family.</text>
</comment>
<comment type="function">
    <text evidence="18">RNA helicase.</text>
</comment>
<evidence type="ECO:0000256" key="15">
    <source>
        <dbReference type="ARBA" id="ARBA00023242"/>
    </source>
</evidence>
<dbReference type="PROSITE" id="PS51883">
    <property type="entry name" value="OBG"/>
    <property type="match status" value="1"/>
</dbReference>
<evidence type="ECO:0000259" key="20">
    <source>
        <dbReference type="PROSITE" id="PS50011"/>
    </source>
</evidence>